<evidence type="ECO:0000313" key="2">
    <source>
        <dbReference type="EMBL" id="OYX56783.1"/>
    </source>
</evidence>
<comment type="caution">
    <text evidence="2">The sequence shown here is derived from an EMBL/GenBank/DDBJ whole genome shotgun (WGS) entry which is preliminary data.</text>
</comment>
<accession>A0A258HKE9</accession>
<gene>
    <name evidence="2" type="ORF">B7Y86_08420</name>
</gene>
<feature type="transmembrane region" description="Helical" evidence="1">
    <location>
        <begin position="33"/>
        <end position="54"/>
    </location>
</feature>
<keyword evidence="1" id="KW-0812">Transmembrane</keyword>
<name>A0A258HKE9_9CAUL</name>
<dbReference type="EMBL" id="NCEQ01000007">
    <property type="protein sequence ID" value="OYX56783.1"/>
    <property type="molecule type" value="Genomic_DNA"/>
</dbReference>
<dbReference type="Proteomes" id="UP000216147">
    <property type="component" value="Unassembled WGS sequence"/>
</dbReference>
<dbReference type="AlphaFoldDB" id="A0A258HKE9"/>
<sequence>MFALFAVSVMALAFLFWPGQAFPASLIGLIALFPWMTLWLVVTWPLRPLLLLVLRGEARPFADIIPLFGLATAVIANTAWLAFALSQN</sequence>
<proteinExistence type="predicted"/>
<evidence type="ECO:0000313" key="3">
    <source>
        <dbReference type="Proteomes" id="UP000216147"/>
    </source>
</evidence>
<keyword evidence="1" id="KW-1133">Transmembrane helix</keyword>
<reference evidence="2 3" key="1">
    <citation type="submission" date="2017-03" db="EMBL/GenBank/DDBJ databases">
        <title>Lifting the veil on microbial sulfur biogeochemistry in mining wastewaters.</title>
        <authorList>
            <person name="Kantor R.S."/>
            <person name="Colenbrander Nelson T."/>
            <person name="Marshall S."/>
            <person name="Bennett D."/>
            <person name="Apte S."/>
            <person name="Camacho D."/>
            <person name="Thomas B.C."/>
            <person name="Warren L.A."/>
            <person name="Banfield J.F."/>
        </authorList>
    </citation>
    <scope>NUCLEOTIDE SEQUENCE [LARGE SCALE GENOMIC DNA]</scope>
    <source>
        <strain evidence="2">32-68-21</strain>
    </source>
</reference>
<protein>
    <submittedName>
        <fullName evidence="2">Uncharacterized protein</fullName>
    </submittedName>
</protein>
<organism evidence="2 3">
    <name type="scientific">Brevundimonas subvibrioides</name>
    <dbReference type="NCBI Taxonomy" id="74313"/>
    <lineage>
        <taxon>Bacteria</taxon>
        <taxon>Pseudomonadati</taxon>
        <taxon>Pseudomonadota</taxon>
        <taxon>Alphaproteobacteria</taxon>
        <taxon>Caulobacterales</taxon>
        <taxon>Caulobacteraceae</taxon>
        <taxon>Brevundimonas</taxon>
    </lineage>
</organism>
<keyword evidence="1" id="KW-0472">Membrane</keyword>
<evidence type="ECO:0000256" key="1">
    <source>
        <dbReference type="SAM" id="Phobius"/>
    </source>
</evidence>
<feature type="transmembrane region" description="Helical" evidence="1">
    <location>
        <begin position="61"/>
        <end position="83"/>
    </location>
</feature>